<dbReference type="InterPro" id="IPR000215">
    <property type="entry name" value="Serpin_fam"/>
</dbReference>
<accession>A0A8J6ABP9</accession>
<gene>
    <name evidence="4" type="ORF">J0S82_003191</name>
</gene>
<reference evidence="4" key="1">
    <citation type="journal article" date="2021" name="Evol. Appl.">
        <title>The genome of the Pyrenean desman and the effects of bottlenecks and inbreeding on the genomic landscape of an endangered species.</title>
        <authorList>
            <person name="Escoda L."/>
            <person name="Castresana J."/>
        </authorList>
    </citation>
    <scope>NUCLEOTIDE SEQUENCE</scope>
    <source>
        <strain evidence="4">IBE-C5619</strain>
    </source>
</reference>
<comment type="caution">
    <text evidence="4">The sequence shown here is derived from an EMBL/GenBank/DDBJ whole genome shotgun (WGS) entry which is preliminary data.</text>
</comment>
<evidence type="ECO:0000256" key="2">
    <source>
        <dbReference type="RuleBase" id="RU000411"/>
    </source>
</evidence>
<dbReference type="Pfam" id="PF00079">
    <property type="entry name" value="Serpin"/>
    <property type="match status" value="1"/>
</dbReference>
<evidence type="ECO:0000259" key="3">
    <source>
        <dbReference type="SMART" id="SM00093"/>
    </source>
</evidence>
<organism evidence="4 5">
    <name type="scientific">Galemys pyrenaicus</name>
    <name type="common">Iberian desman</name>
    <name type="synonym">Pyrenean desman</name>
    <dbReference type="NCBI Taxonomy" id="202257"/>
    <lineage>
        <taxon>Eukaryota</taxon>
        <taxon>Metazoa</taxon>
        <taxon>Chordata</taxon>
        <taxon>Craniata</taxon>
        <taxon>Vertebrata</taxon>
        <taxon>Euteleostomi</taxon>
        <taxon>Mammalia</taxon>
        <taxon>Eutheria</taxon>
        <taxon>Laurasiatheria</taxon>
        <taxon>Eulipotyphla</taxon>
        <taxon>Talpidae</taxon>
        <taxon>Galemys</taxon>
    </lineage>
</organism>
<keyword evidence="5" id="KW-1185">Reference proteome</keyword>
<evidence type="ECO:0000256" key="1">
    <source>
        <dbReference type="ARBA" id="ARBA00009500"/>
    </source>
</evidence>
<dbReference type="EMBL" id="JAGFMF010011747">
    <property type="protein sequence ID" value="KAG8514315.1"/>
    <property type="molecule type" value="Genomic_DNA"/>
</dbReference>
<dbReference type="PROSITE" id="PS00284">
    <property type="entry name" value="SERPIN"/>
    <property type="match status" value="1"/>
</dbReference>
<sequence length="441" mass="49836">IRKGMGVFYSFLCSPYACHSTGHFPGKMNPMLGLGLLLTGLLTVEGLLKPSISPKSHGIMSQFLAWKSRRVAQDLAKRNTEFGFKLFEKLASDEPGKNIFFSPLSISTAFSMLCLGAQDSTLTEIKRGFNFRDMSERDLHEGFRNLIPRLNRKNQALGLGLENALFIDQKVQLEQNFLKTVKKMYNADMIPTDFRNLEDARQQVNDYVSQKTQGKIEDLISNIAPGTVMLLVNCIFFRARWQQEFDPKNTKEEDFLMAGNKTVKVPMMFHGGMYEVGRDDELSCTVLEMPYQGNITATFILPDEGQMKTVEKTLKRDTFARWKNLITRRVADVSMPRFSIAGTYDLKKMLSYLGVSRVFEEHGDLTRISPNHNLKVSEAVHKATMRMDEKGTEASAGSGAQTLPMEKPLAVKLNRPFLLVIWEKNTSSVLFLGKIADPTEK</sequence>
<dbReference type="InterPro" id="IPR036186">
    <property type="entry name" value="Serpin_sf"/>
</dbReference>
<dbReference type="OrthoDB" id="671595at2759"/>
<evidence type="ECO:0000313" key="5">
    <source>
        <dbReference type="Proteomes" id="UP000700334"/>
    </source>
</evidence>
<protein>
    <submittedName>
        <fullName evidence="4">Serpin A12</fullName>
    </submittedName>
</protein>
<dbReference type="InterPro" id="IPR042185">
    <property type="entry name" value="Serpin_sf_2"/>
</dbReference>
<feature type="non-terminal residue" evidence="4">
    <location>
        <position position="441"/>
    </location>
</feature>
<dbReference type="SUPFAM" id="SSF56574">
    <property type="entry name" value="Serpins"/>
    <property type="match status" value="1"/>
</dbReference>
<dbReference type="Gene3D" id="3.30.497.10">
    <property type="entry name" value="Antithrombin, subunit I, domain 2"/>
    <property type="match status" value="1"/>
</dbReference>
<dbReference type="InterPro" id="IPR023795">
    <property type="entry name" value="Serpin_CS"/>
</dbReference>
<dbReference type="FunFam" id="3.30.497.10:FF:000001">
    <property type="entry name" value="Serine protease inhibitor"/>
    <property type="match status" value="1"/>
</dbReference>
<dbReference type="InterPro" id="IPR023796">
    <property type="entry name" value="Serpin_dom"/>
</dbReference>
<dbReference type="InterPro" id="IPR042178">
    <property type="entry name" value="Serpin_sf_1"/>
</dbReference>
<dbReference type="GO" id="GO:0004867">
    <property type="term" value="F:serine-type endopeptidase inhibitor activity"/>
    <property type="evidence" value="ECO:0007669"/>
    <property type="project" value="InterPro"/>
</dbReference>
<dbReference type="Gene3D" id="2.30.39.10">
    <property type="entry name" value="Alpha-1-antitrypsin, domain 1"/>
    <property type="match status" value="1"/>
</dbReference>
<comment type="similarity">
    <text evidence="1 2">Belongs to the serpin family.</text>
</comment>
<evidence type="ECO:0000313" key="4">
    <source>
        <dbReference type="EMBL" id="KAG8514315.1"/>
    </source>
</evidence>
<dbReference type="PANTHER" id="PTHR11461:SF157">
    <property type="entry name" value="SERPIN A12"/>
    <property type="match status" value="1"/>
</dbReference>
<dbReference type="Proteomes" id="UP000700334">
    <property type="component" value="Unassembled WGS sequence"/>
</dbReference>
<dbReference type="PANTHER" id="PTHR11461">
    <property type="entry name" value="SERINE PROTEASE INHIBITOR, SERPIN"/>
    <property type="match status" value="1"/>
</dbReference>
<proteinExistence type="inferred from homology"/>
<dbReference type="SMART" id="SM00093">
    <property type="entry name" value="SERPIN"/>
    <property type="match status" value="1"/>
</dbReference>
<dbReference type="FunFam" id="2.30.39.10:FF:000002">
    <property type="entry name" value="Serpin family D member 1"/>
    <property type="match status" value="1"/>
</dbReference>
<name>A0A8J6ABP9_GALPY</name>
<dbReference type="AlphaFoldDB" id="A0A8J6ABP9"/>
<dbReference type="GO" id="GO:0005615">
    <property type="term" value="C:extracellular space"/>
    <property type="evidence" value="ECO:0007669"/>
    <property type="project" value="InterPro"/>
</dbReference>
<dbReference type="FunFam" id="2.10.310.10:FF:000001">
    <property type="entry name" value="Serpin family A member 1"/>
    <property type="match status" value="1"/>
</dbReference>
<feature type="domain" description="Serpin" evidence="3">
    <location>
        <begin position="84"/>
        <end position="438"/>
    </location>
</feature>